<feature type="domain" description="14-3-3" evidence="3">
    <location>
        <begin position="7"/>
        <end position="50"/>
    </location>
</feature>
<reference evidence="5" key="2">
    <citation type="journal article" date="2017" name="Nat. Plants">
        <title>The Aegilops tauschii genome reveals multiple impacts of transposons.</title>
        <authorList>
            <person name="Zhao G."/>
            <person name="Zou C."/>
            <person name="Li K."/>
            <person name="Wang K."/>
            <person name="Li T."/>
            <person name="Gao L."/>
            <person name="Zhang X."/>
            <person name="Wang H."/>
            <person name="Yang Z."/>
            <person name="Liu X."/>
            <person name="Jiang W."/>
            <person name="Mao L."/>
            <person name="Kong X."/>
            <person name="Jiao Y."/>
            <person name="Jia J."/>
        </authorList>
    </citation>
    <scope>NUCLEOTIDE SEQUENCE [LARGE SCALE GENOMIC DNA]</scope>
    <source>
        <strain evidence="5">cv. AL8/78</strain>
    </source>
</reference>
<reference evidence="4" key="3">
    <citation type="journal article" date="2017" name="Nature">
        <title>Genome sequence of the progenitor of the wheat D genome Aegilops tauschii.</title>
        <authorList>
            <person name="Luo M.C."/>
            <person name="Gu Y.Q."/>
            <person name="Puiu D."/>
            <person name="Wang H."/>
            <person name="Twardziok S.O."/>
            <person name="Deal K.R."/>
            <person name="Huo N."/>
            <person name="Zhu T."/>
            <person name="Wang L."/>
            <person name="Wang Y."/>
            <person name="McGuire P.E."/>
            <person name="Liu S."/>
            <person name="Long H."/>
            <person name="Ramasamy R.K."/>
            <person name="Rodriguez J.C."/>
            <person name="Van S.L."/>
            <person name="Yuan L."/>
            <person name="Wang Z."/>
            <person name="Xia Z."/>
            <person name="Xiao L."/>
            <person name="Anderson O.D."/>
            <person name="Ouyang S."/>
            <person name="Liang Y."/>
            <person name="Zimin A.V."/>
            <person name="Pertea G."/>
            <person name="Qi P."/>
            <person name="Bennetzen J.L."/>
            <person name="Dai X."/>
            <person name="Dawson M.W."/>
            <person name="Muller H.G."/>
            <person name="Kugler K."/>
            <person name="Rivarola-Duarte L."/>
            <person name="Spannagl M."/>
            <person name="Mayer K.F.X."/>
            <person name="Lu F.H."/>
            <person name="Bevan M.W."/>
            <person name="Leroy P."/>
            <person name="Li P."/>
            <person name="You F.M."/>
            <person name="Sun Q."/>
            <person name="Liu Z."/>
            <person name="Lyons E."/>
            <person name="Wicker T."/>
            <person name="Salzberg S.L."/>
            <person name="Devos K.M."/>
            <person name="Dvorak J."/>
        </authorList>
    </citation>
    <scope>NUCLEOTIDE SEQUENCE [LARGE SCALE GENOMIC DNA]</scope>
    <source>
        <strain evidence="4">cv. AL8/78</strain>
    </source>
</reference>
<dbReference type="Proteomes" id="UP000015105">
    <property type="component" value="Chromosome 4D"/>
</dbReference>
<evidence type="ECO:0000256" key="2">
    <source>
        <dbReference type="SAM" id="SignalP"/>
    </source>
</evidence>
<reference evidence="4" key="4">
    <citation type="submission" date="2019-03" db="UniProtKB">
        <authorList>
            <consortium name="EnsemblPlants"/>
        </authorList>
    </citation>
    <scope>IDENTIFICATION</scope>
</reference>
<dbReference type="EnsemblPlants" id="AET4Gv20370000.18">
    <property type="protein sequence ID" value="AET4Gv20370000.18"/>
    <property type="gene ID" value="AET4Gv20370000"/>
</dbReference>
<dbReference type="EnsemblPlants" id="AET4Gv20370000.16">
    <property type="protein sequence ID" value="AET4Gv20370000.16"/>
    <property type="gene ID" value="AET4Gv20370000"/>
</dbReference>
<organism evidence="4 5">
    <name type="scientific">Aegilops tauschii subsp. strangulata</name>
    <name type="common">Goatgrass</name>
    <dbReference type="NCBI Taxonomy" id="200361"/>
    <lineage>
        <taxon>Eukaryota</taxon>
        <taxon>Viridiplantae</taxon>
        <taxon>Streptophyta</taxon>
        <taxon>Embryophyta</taxon>
        <taxon>Tracheophyta</taxon>
        <taxon>Spermatophyta</taxon>
        <taxon>Magnoliopsida</taxon>
        <taxon>Liliopsida</taxon>
        <taxon>Poales</taxon>
        <taxon>Poaceae</taxon>
        <taxon>BOP clade</taxon>
        <taxon>Pooideae</taxon>
        <taxon>Triticodae</taxon>
        <taxon>Triticeae</taxon>
        <taxon>Triticinae</taxon>
        <taxon>Aegilops</taxon>
    </lineage>
</organism>
<dbReference type="SUPFAM" id="SSF48445">
    <property type="entry name" value="14-3-3 protein"/>
    <property type="match status" value="1"/>
</dbReference>
<reference evidence="4" key="5">
    <citation type="journal article" date="2021" name="G3 (Bethesda)">
        <title>Aegilops tauschii genome assembly Aet v5.0 features greater sequence contiguity and improved annotation.</title>
        <authorList>
            <person name="Wang L."/>
            <person name="Zhu T."/>
            <person name="Rodriguez J.C."/>
            <person name="Deal K.R."/>
            <person name="Dubcovsky J."/>
            <person name="McGuire P.E."/>
            <person name="Lux T."/>
            <person name="Spannagl M."/>
            <person name="Mayer K.F.X."/>
            <person name="Baldrich P."/>
            <person name="Meyers B.C."/>
            <person name="Huo N."/>
            <person name="Gu Y.Q."/>
            <person name="Zhou H."/>
            <person name="Devos K.M."/>
            <person name="Bennetzen J.L."/>
            <person name="Unver T."/>
            <person name="Budak H."/>
            <person name="Gulick P.J."/>
            <person name="Galiba G."/>
            <person name="Kalapos B."/>
            <person name="Nelson D.R."/>
            <person name="Li P."/>
            <person name="You F.M."/>
            <person name="Luo M.C."/>
            <person name="Dvorak J."/>
        </authorList>
    </citation>
    <scope>NUCLEOTIDE SEQUENCE [LARGE SCALE GENOMIC DNA]</scope>
    <source>
        <strain evidence="4">cv. AL8/78</strain>
    </source>
</reference>
<name>A0A453HZ61_AEGTS</name>
<sequence length="77" mass="8261">MLWLLARTSALADLALTHPIRLGLALNFSGFYYETSNSPDQACNLAKQIYLLGSGVSRATHASPLDGGVKLVQTRGE</sequence>
<dbReference type="Gramene" id="AET4Gv20370000.15">
    <property type="protein sequence ID" value="AET4Gv20370000.15"/>
    <property type="gene ID" value="AET4Gv20370000"/>
</dbReference>
<feature type="chain" id="PRO_5042372454" description="14-3-3 domain-containing protein" evidence="2">
    <location>
        <begin position="26"/>
        <end position="77"/>
    </location>
</feature>
<evidence type="ECO:0000259" key="3">
    <source>
        <dbReference type="Pfam" id="PF00244"/>
    </source>
</evidence>
<evidence type="ECO:0000313" key="5">
    <source>
        <dbReference type="Proteomes" id="UP000015105"/>
    </source>
</evidence>
<dbReference type="InterPro" id="IPR036815">
    <property type="entry name" value="14-3-3_dom_sf"/>
</dbReference>
<keyword evidence="5" id="KW-1185">Reference proteome</keyword>
<dbReference type="EnsemblPlants" id="AET4Gv20370000.7">
    <property type="protein sequence ID" value="AET4Gv20370000.7"/>
    <property type="gene ID" value="AET4Gv20370000"/>
</dbReference>
<dbReference type="Gramene" id="AET4Gv20370000.7">
    <property type="protein sequence ID" value="AET4Gv20370000.7"/>
    <property type="gene ID" value="AET4Gv20370000"/>
</dbReference>
<dbReference type="Gramene" id="AET4Gv20370000.18">
    <property type="protein sequence ID" value="AET4Gv20370000.18"/>
    <property type="gene ID" value="AET4Gv20370000"/>
</dbReference>
<proteinExistence type="inferred from homology"/>
<feature type="signal peptide" evidence="2">
    <location>
        <begin position="1"/>
        <end position="25"/>
    </location>
</feature>
<dbReference type="EnsemblPlants" id="AET4Gv20370000.15">
    <property type="protein sequence ID" value="AET4Gv20370000.15"/>
    <property type="gene ID" value="AET4Gv20370000"/>
</dbReference>
<dbReference type="Gramene" id="AET4Gv20370000.16">
    <property type="protein sequence ID" value="AET4Gv20370000.16"/>
    <property type="gene ID" value="AET4Gv20370000"/>
</dbReference>
<evidence type="ECO:0000256" key="1">
    <source>
        <dbReference type="ARBA" id="ARBA00006141"/>
    </source>
</evidence>
<dbReference type="InterPro" id="IPR023410">
    <property type="entry name" value="14-3-3_domain"/>
</dbReference>
<dbReference type="Pfam" id="PF00244">
    <property type="entry name" value="14-3-3"/>
    <property type="match status" value="1"/>
</dbReference>
<reference evidence="5" key="1">
    <citation type="journal article" date="2014" name="Science">
        <title>Ancient hybridizations among the ancestral genomes of bread wheat.</title>
        <authorList>
            <consortium name="International Wheat Genome Sequencing Consortium,"/>
            <person name="Marcussen T."/>
            <person name="Sandve S.R."/>
            <person name="Heier L."/>
            <person name="Spannagl M."/>
            <person name="Pfeifer M."/>
            <person name="Jakobsen K.S."/>
            <person name="Wulff B.B."/>
            <person name="Steuernagel B."/>
            <person name="Mayer K.F."/>
            <person name="Olsen O.A."/>
        </authorList>
    </citation>
    <scope>NUCLEOTIDE SEQUENCE [LARGE SCALE GENOMIC DNA]</scope>
    <source>
        <strain evidence="5">cv. AL8/78</strain>
    </source>
</reference>
<dbReference type="EnsemblPlants" id="AET4Gv20370000.25">
    <property type="protein sequence ID" value="AET4Gv20370000.25"/>
    <property type="gene ID" value="AET4Gv20370000"/>
</dbReference>
<accession>A0A453HZ61</accession>
<dbReference type="Gramene" id="AET4Gv20370000.25">
    <property type="protein sequence ID" value="AET4Gv20370000.25"/>
    <property type="gene ID" value="AET4Gv20370000"/>
</dbReference>
<keyword evidence="2" id="KW-0732">Signal</keyword>
<evidence type="ECO:0000313" key="4">
    <source>
        <dbReference type="EnsemblPlants" id="AET4Gv20370000.16"/>
    </source>
</evidence>
<dbReference type="PRINTS" id="PR00305">
    <property type="entry name" value="1433ZETA"/>
</dbReference>
<protein>
    <recommendedName>
        <fullName evidence="3">14-3-3 domain-containing protein</fullName>
    </recommendedName>
</protein>
<dbReference type="Gene3D" id="1.20.190.20">
    <property type="entry name" value="14-3-3 domain"/>
    <property type="match status" value="1"/>
</dbReference>
<dbReference type="InterPro" id="IPR000308">
    <property type="entry name" value="14-3-3"/>
</dbReference>
<dbReference type="PANTHER" id="PTHR18860">
    <property type="entry name" value="14-3-3 PROTEIN"/>
    <property type="match status" value="1"/>
</dbReference>
<comment type="similarity">
    <text evidence="1">Belongs to the 14-3-3 family.</text>
</comment>
<dbReference type="AlphaFoldDB" id="A0A453HZ61"/>